<reference evidence="9 10" key="1">
    <citation type="submission" date="2015-09" db="EMBL/GenBank/DDBJ databases">
        <title>Sorangium comparison.</title>
        <authorList>
            <person name="Zaburannyi N."/>
            <person name="Bunk B."/>
            <person name="Overmann J."/>
            <person name="Mueller R."/>
        </authorList>
    </citation>
    <scope>NUCLEOTIDE SEQUENCE [LARGE SCALE GENOMIC DNA]</scope>
    <source>
        <strain evidence="9 10">So ce26</strain>
    </source>
</reference>
<dbReference type="GO" id="GO:0015031">
    <property type="term" value="P:protein transport"/>
    <property type="evidence" value="ECO:0007669"/>
    <property type="project" value="UniProtKB-KW"/>
</dbReference>
<dbReference type="Proteomes" id="UP000238348">
    <property type="component" value="Chromosome"/>
</dbReference>
<name>A0A2L0ERR3_SORCE</name>
<comment type="similarity">
    <text evidence="2 7">Belongs to the ExbD/TolR family.</text>
</comment>
<evidence type="ECO:0000256" key="3">
    <source>
        <dbReference type="ARBA" id="ARBA00022475"/>
    </source>
</evidence>
<gene>
    <name evidence="9" type="ORF">SOCE26_034330</name>
</gene>
<organism evidence="9 10">
    <name type="scientific">Sorangium cellulosum</name>
    <name type="common">Polyangium cellulosum</name>
    <dbReference type="NCBI Taxonomy" id="56"/>
    <lineage>
        <taxon>Bacteria</taxon>
        <taxon>Pseudomonadati</taxon>
        <taxon>Myxococcota</taxon>
        <taxon>Polyangia</taxon>
        <taxon>Polyangiales</taxon>
        <taxon>Polyangiaceae</taxon>
        <taxon>Sorangium</taxon>
    </lineage>
</organism>
<dbReference type="AlphaFoldDB" id="A0A2L0ERR3"/>
<evidence type="ECO:0000256" key="6">
    <source>
        <dbReference type="ARBA" id="ARBA00023136"/>
    </source>
</evidence>
<keyword evidence="5" id="KW-1133">Transmembrane helix</keyword>
<protein>
    <submittedName>
        <fullName evidence="9">TolR-like protein</fullName>
    </submittedName>
</protein>
<keyword evidence="4 7" id="KW-0812">Transmembrane</keyword>
<dbReference type="Pfam" id="PF02472">
    <property type="entry name" value="ExbD"/>
    <property type="match status" value="1"/>
</dbReference>
<evidence type="ECO:0000256" key="8">
    <source>
        <dbReference type="SAM" id="MobiDB-lite"/>
    </source>
</evidence>
<dbReference type="OrthoDB" id="5396454at2"/>
<evidence type="ECO:0000313" key="9">
    <source>
        <dbReference type="EMBL" id="AUX42008.1"/>
    </source>
</evidence>
<accession>A0A2L0ERR3</accession>
<dbReference type="GO" id="GO:0005886">
    <property type="term" value="C:plasma membrane"/>
    <property type="evidence" value="ECO:0007669"/>
    <property type="project" value="UniProtKB-SubCell"/>
</dbReference>
<keyword evidence="7" id="KW-0653">Protein transport</keyword>
<evidence type="ECO:0000256" key="7">
    <source>
        <dbReference type="RuleBase" id="RU003879"/>
    </source>
</evidence>
<dbReference type="EMBL" id="CP012673">
    <property type="protein sequence ID" value="AUX42008.1"/>
    <property type="molecule type" value="Genomic_DNA"/>
</dbReference>
<keyword evidence="3" id="KW-1003">Cell membrane</keyword>
<evidence type="ECO:0000256" key="1">
    <source>
        <dbReference type="ARBA" id="ARBA00004162"/>
    </source>
</evidence>
<sequence length="190" mass="20280">MADPQDVPLSSAQRSKIRRLSQPKEPEAGEEAGELNVVPYLDIITNILIFVLASVSVTFVSSIDTTPPAIGSGKVRSELSSKALNLSAFITSQGISLKTSSGNIATGCQDVGSGVTVPKVNDSYDFPALTACAKRLKNARPEFQEETQVTITANPGIDYKTIIDVMDSLRSEGEEVLFPEVYFGVPGVSR</sequence>
<evidence type="ECO:0000313" key="10">
    <source>
        <dbReference type="Proteomes" id="UP000238348"/>
    </source>
</evidence>
<evidence type="ECO:0000256" key="2">
    <source>
        <dbReference type="ARBA" id="ARBA00005811"/>
    </source>
</evidence>
<keyword evidence="6" id="KW-0472">Membrane</keyword>
<feature type="region of interest" description="Disordered" evidence="8">
    <location>
        <begin position="1"/>
        <end position="30"/>
    </location>
</feature>
<evidence type="ECO:0000256" key="4">
    <source>
        <dbReference type="ARBA" id="ARBA00022692"/>
    </source>
</evidence>
<comment type="subcellular location">
    <subcellularLocation>
        <location evidence="1">Cell membrane</location>
        <topology evidence="1">Single-pass membrane protein</topology>
    </subcellularLocation>
    <subcellularLocation>
        <location evidence="7">Cell membrane</location>
        <topology evidence="7">Single-pass type II membrane protein</topology>
    </subcellularLocation>
</comment>
<evidence type="ECO:0000256" key="5">
    <source>
        <dbReference type="ARBA" id="ARBA00022989"/>
    </source>
</evidence>
<keyword evidence="7" id="KW-0813">Transport</keyword>
<dbReference type="RefSeq" id="WP_104980888.1">
    <property type="nucleotide sequence ID" value="NZ_CP012673.1"/>
</dbReference>
<dbReference type="InterPro" id="IPR003400">
    <property type="entry name" value="ExbD"/>
</dbReference>
<proteinExistence type="inferred from homology"/>
<dbReference type="GO" id="GO:0022857">
    <property type="term" value="F:transmembrane transporter activity"/>
    <property type="evidence" value="ECO:0007669"/>
    <property type="project" value="InterPro"/>
</dbReference>